<keyword evidence="12" id="KW-1185">Reference proteome</keyword>
<keyword evidence="8 9" id="KW-0472">Membrane</keyword>
<dbReference type="EMBL" id="PDVP01000014">
    <property type="protein sequence ID" value="PHP65589.1"/>
    <property type="molecule type" value="Genomic_DNA"/>
</dbReference>
<dbReference type="OrthoDB" id="9796017at2"/>
<dbReference type="PANTHER" id="PTHR30413">
    <property type="entry name" value="INNER MEMBRANE TRANSPORT PERMEASE"/>
    <property type="match status" value="1"/>
</dbReference>
<proteinExistence type="inferred from homology"/>
<dbReference type="Proteomes" id="UP000221168">
    <property type="component" value="Unassembled WGS sequence"/>
</dbReference>
<evidence type="ECO:0000256" key="7">
    <source>
        <dbReference type="ARBA" id="ARBA00023047"/>
    </source>
</evidence>
<dbReference type="PANTHER" id="PTHR30413:SF10">
    <property type="entry name" value="CAPSULE POLYSACCHARIDE EXPORT INNER-MEMBRANE PROTEIN CTRC"/>
    <property type="match status" value="1"/>
</dbReference>
<evidence type="ECO:0000256" key="9">
    <source>
        <dbReference type="SAM" id="Phobius"/>
    </source>
</evidence>
<keyword evidence="7" id="KW-0762">Sugar transport</keyword>
<feature type="transmembrane region" description="Helical" evidence="9">
    <location>
        <begin position="54"/>
        <end position="80"/>
    </location>
</feature>
<evidence type="ECO:0000256" key="5">
    <source>
        <dbReference type="ARBA" id="ARBA00022692"/>
    </source>
</evidence>
<keyword evidence="6 9" id="KW-1133">Transmembrane helix</keyword>
<evidence type="ECO:0000256" key="1">
    <source>
        <dbReference type="ARBA" id="ARBA00004651"/>
    </source>
</evidence>
<dbReference type="InterPro" id="IPR013525">
    <property type="entry name" value="ABC2_TM"/>
</dbReference>
<evidence type="ECO:0000259" key="10">
    <source>
        <dbReference type="Pfam" id="PF01061"/>
    </source>
</evidence>
<keyword evidence="4" id="KW-1003">Cell membrane</keyword>
<keyword evidence="7" id="KW-0625">Polysaccharide transport</keyword>
<feature type="transmembrane region" description="Helical" evidence="9">
    <location>
        <begin position="156"/>
        <end position="182"/>
    </location>
</feature>
<comment type="caution">
    <text evidence="11">The sequence shown here is derived from an EMBL/GenBank/DDBJ whole genome shotgun (WGS) entry which is preliminary data.</text>
</comment>
<dbReference type="GO" id="GO:0140359">
    <property type="term" value="F:ABC-type transporter activity"/>
    <property type="evidence" value="ECO:0007669"/>
    <property type="project" value="InterPro"/>
</dbReference>
<comment type="subcellular location">
    <subcellularLocation>
        <location evidence="1">Cell membrane</location>
        <topology evidence="1">Multi-pass membrane protein</topology>
    </subcellularLocation>
</comment>
<dbReference type="GO" id="GO:0015920">
    <property type="term" value="P:lipopolysaccharide transport"/>
    <property type="evidence" value="ECO:0007669"/>
    <property type="project" value="TreeGrafter"/>
</dbReference>
<feature type="transmembrane region" description="Helical" evidence="9">
    <location>
        <begin position="129"/>
        <end position="150"/>
    </location>
</feature>
<keyword evidence="5 9" id="KW-0812">Transmembrane</keyword>
<dbReference type="GO" id="GO:0015774">
    <property type="term" value="P:polysaccharide transport"/>
    <property type="evidence" value="ECO:0007669"/>
    <property type="project" value="UniProtKB-KW"/>
</dbReference>
<keyword evidence="3" id="KW-0813">Transport</keyword>
<reference evidence="11 12" key="1">
    <citation type="submission" date="2017-10" db="EMBL/GenBank/DDBJ databases">
        <title>Sedimentibacterium mangrovi gen. nov., sp. nov., a novel member of family Phyllobacteriacea isolated from mangrove sediment.</title>
        <authorList>
            <person name="Liao H."/>
            <person name="Tian Y."/>
        </authorList>
    </citation>
    <scope>NUCLEOTIDE SEQUENCE [LARGE SCALE GENOMIC DNA]</scope>
    <source>
        <strain evidence="11 12">X9-2-2</strain>
    </source>
</reference>
<accession>A0A2G1QJC3</accession>
<sequence length="277" mass="30926">MVRIITSGISLSLLPSIQVSMRDIRGALDKAEFALLLGWNDIAKRYRRSFFGGFWLTISMAILIGTLGLIFGALFGLPLAEYLPHVSVGLIFWAFMSGAITEGCSAFIQSQNIILQIRLPFFLHVIRVFFRNLVTLGHNILIYPLVMLIVAKGPGITVLLAIPGFILMALNLLWIMTVLSVLCARYRDLIQIVQNLLQVLFYATPIMWLPETLAGKPIIEVLKFNPFYHLLAIVRDPLTGSPPETVSWTVCIAGAIAGWLIALLVLGRSRRHIPFWL</sequence>
<feature type="transmembrane region" description="Helical" evidence="9">
    <location>
        <begin position="246"/>
        <end position="266"/>
    </location>
</feature>
<gene>
    <name evidence="11" type="ORF">CSC94_18525</name>
</gene>
<name>A0A2G1QJC3_9HYPH</name>
<dbReference type="GO" id="GO:0005886">
    <property type="term" value="C:plasma membrane"/>
    <property type="evidence" value="ECO:0007669"/>
    <property type="project" value="UniProtKB-SubCell"/>
</dbReference>
<feature type="transmembrane region" description="Helical" evidence="9">
    <location>
        <begin position="86"/>
        <end position="108"/>
    </location>
</feature>
<evidence type="ECO:0000256" key="6">
    <source>
        <dbReference type="ARBA" id="ARBA00022989"/>
    </source>
</evidence>
<feature type="domain" description="ABC-2 type transporter transmembrane" evidence="10">
    <location>
        <begin position="37"/>
        <end position="235"/>
    </location>
</feature>
<organism evidence="11 12">
    <name type="scientific">Zhengella mangrovi</name>
    <dbReference type="NCBI Taxonomy" id="1982044"/>
    <lineage>
        <taxon>Bacteria</taxon>
        <taxon>Pseudomonadati</taxon>
        <taxon>Pseudomonadota</taxon>
        <taxon>Alphaproteobacteria</taxon>
        <taxon>Hyphomicrobiales</taxon>
        <taxon>Notoacmeibacteraceae</taxon>
        <taxon>Zhengella</taxon>
    </lineage>
</organism>
<evidence type="ECO:0000256" key="2">
    <source>
        <dbReference type="ARBA" id="ARBA00007783"/>
    </source>
</evidence>
<comment type="similarity">
    <text evidence="2">Belongs to the ABC-2 integral membrane protein family.</text>
</comment>
<evidence type="ECO:0000256" key="8">
    <source>
        <dbReference type="ARBA" id="ARBA00023136"/>
    </source>
</evidence>
<protein>
    <submittedName>
        <fullName evidence="11">ABC transporter permease</fullName>
    </submittedName>
</protein>
<dbReference type="Pfam" id="PF01061">
    <property type="entry name" value="ABC2_membrane"/>
    <property type="match status" value="1"/>
</dbReference>
<evidence type="ECO:0000256" key="3">
    <source>
        <dbReference type="ARBA" id="ARBA00022448"/>
    </source>
</evidence>
<dbReference type="AlphaFoldDB" id="A0A2G1QJC3"/>
<evidence type="ECO:0000313" key="12">
    <source>
        <dbReference type="Proteomes" id="UP000221168"/>
    </source>
</evidence>
<evidence type="ECO:0000256" key="4">
    <source>
        <dbReference type="ARBA" id="ARBA00022475"/>
    </source>
</evidence>
<feature type="transmembrane region" description="Helical" evidence="9">
    <location>
        <begin position="189"/>
        <end position="208"/>
    </location>
</feature>
<evidence type="ECO:0000313" key="11">
    <source>
        <dbReference type="EMBL" id="PHP65589.1"/>
    </source>
</evidence>